<evidence type="ECO:0000256" key="1">
    <source>
        <dbReference type="SAM" id="SignalP"/>
    </source>
</evidence>
<evidence type="ECO:0000313" key="3">
    <source>
        <dbReference type="Proteomes" id="UP000030686"/>
    </source>
</evidence>
<protein>
    <submittedName>
        <fullName evidence="2">Genomic scaffold, ProqFM164S01</fullName>
    </submittedName>
</protein>
<keyword evidence="3" id="KW-1185">Reference proteome</keyword>
<name>W6PSH9_PENRF</name>
<feature type="signal peptide" evidence="1">
    <location>
        <begin position="1"/>
        <end position="27"/>
    </location>
</feature>
<reference evidence="2" key="1">
    <citation type="journal article" date="2014" name="Nat. Commun.">
        <title>Multiple recent horizontal transfers of a large genomic region in cheese making fungi.</title>
        <authorList>
            <person name="Cheeseman K."/>
            <person name="Ropars J."/>
            <person name="Renault P."/>
            <person name="Dupont J."/>
            <person name="Gouzy J."/>
            <person name="Branca A."/>
            <person name="Abraham A.L."/>
            <person name="Ceppi M."/>
            <person name="Conseiller E."/>
            <person name="Debuchy R."/>
            <person name="Malagnac F."/>
            <person name="Goarin A."/>
            <person name="Silar P."/>
            <person name="Lacoste S."/>
            <person name="Sallet E."/>
            <person name="Bensimon A."/>
            <person name="Giraud T."/>
            <person name="Brygoo Y."/>
        </authorList>
    </citation>
    <scope>NUCLEOTIDE SEQUENCE [LARGE SCALE GENOMIC DNA]</scope>
    <source>
        <strain evidence="2">FM164</strain>
    </source>
</reference>
<evidence type="ECO:0000313" key="2">
    <source>
        <dbReference type="EMBL" id="CDM27178.1"/>
    </source>
</evidence>
<dbReference type="EMBL" id="HG792015">
    <property type="protein sequence ID" value="CDM27178.1"/>
    <property type="molecule type" value="Genomic_DNA"/>
</dbReference>
<gene>
    <name evidence="2" type="ORF">PROQFM164_S01g000987</name>
</gene>
<dbReference type="Proteomes" id="UP000030686">
    <property type="component" value="Unassembled WGS sequence"/>
</dbReference>
<accession>W6PSH9</accession>
<proteinExistence type="predicted"/>
<keyword evidence="1" id="KW-0732">Signal</keyword>
<organism evidence="2 3">
    <name type="scientific">Penicillium roqueforti (strain FM164)</name>
    <dbReference type="NCBI Taxonomy" id="1365484"/>
    <lineage>
        <taxon>Eukaryota</taxon>
        <taxon>Fungi</taxon>
        <taxon>Dikarya</taxon>
        <taxon>Ascomycota</taxon>
        <taxon>Pezizomycotina</taxon>
        <taxon>Eurotiomycetes</taxon>
        <taxon>Eurotiomycetidae</taxon>
        <taxon>Eurotiales</taxon>
        <taxon>Aspergillaceae</taxon>
        <taxon>Penicillium</taxon>
    </lineage>
</organism>
<dbReference type="OrthoDB" id="10588630at2759"/>
<sequence>MSQSNRSKSVGFYLAFLSLSLHAFTHALETTTISISPEELHDASNSPQSIQNDVDKSLFHLNWLDDYLSRSVKTAVSRKNRPSTCDRWQPGWIQPLAQYRLPVVPVGLGSRRSRSHPHIPMPSIQ</sequence>
<dbReference type="AlphaFoldDB" id="W6PSH9"/>
<feature type="chain" id="PRO_5004881041" evidence="1">
    <location>
        <begin position="28"/>
        <end position="125"/>
    </location>
</feature>